<dbReference type="PROSITE" id="PS50053">
    <property type="entry name" value="UBIQUITIN_2"/>
    <property type="match status" value="3"/>
</dbReference>
<feature type="domain" description="Ubiquitin-like" evidence="2">
    <location>
        <begin position="160"/>
        <end position="227"/>
    </location>
</feature>
<sequence>MDNGKIHPFDVLSLDTVFVVKKKIFIKYGIPTRLQRLFFGAKQLEDGRTLADCLIKKSSFIQLSFGLPGGTRIEIKILAGDKVPTFSVSGDTVNEIKSDIFKQKSIPVDEQRLFMAVHLILLIFYYASVFCFVGEELLGISKVSHIQSKIVLICPKAKGVVFEVHTYKNQKIDLVVGDKETLYEIKAKIREIEDITVEQQKISFAGVYYQDYYMRAMKLCDVNDKTTATKIRQMVCDKPHHTQRIIFADISPSAIETLFVEEDSENNDNKVYYTPKKLIEKAFEYLSNHDPTIGSELAWAAAFYTIKLFYLRMGIHNISHRSIKWLAYTAIDTLQPKHQKKLKKLFARAESCHKYFNGSRDDEDILKYDIEDVENFVKKFQDIPHEPVEEKMKEFMRDNDKYDDGTIGYRLENKILSEFAGKFAVNTRVVFY</sequence>
<dbReference type="SMART" id="SM00213">
    <property type="entry name" value="UBQ"/>
    <property type="match status" value="1"/>
</dbReference>
<accession>A0A914Y587</accession>
<feature type="domain" description="Ubiquitin-like" evidence="2">
    <location>
        <begin position="71"/>
        <end position="116"/>
    </location>
</feature>
<feature type="transmembrane region" description="Helical" evidence="1">
    <location>
        <begin position="113"/>
        <end position="133"/>
    </location>
</feature>
<dbReference type="SUPFAM" id="SSF54236">
    <property type="entry name" value="Ubiquitin-like"/>
    <property type="match status" value="3"/>
</dbReference>
<proteinExistence type="predicted"/>
<dbReference type="InterPro" id="IPR029071">
    <property type="entry name" value="Ubiquitin-like_domsf"/>
</dbReference>
<evidence type="ECO:0000259" key="2">
    <source>
        <dbReference type="PROSITE" id="PS50053"/>
    </source>
</evidence>
<organism evidence="3 4">
    <name type="scientific">Panagrolaimus superbus</name>
    <dbReference type="NCBI Taxonomy" id="310955"/>
    <lineage>
        <taxon>Eukaryota</taxon>
        <taxon>Metazoa</taxon>
        <taxon>Ecdysozoa</taxon>
        <taxon>Nematoda</taxon>
        <taxon>Chromadorea</taxon>
        <taxon>Rhabditida</taxon>
        <taxon>Tylenchina</taxon>
        <taxon>Panagrolaimomorpha</taxon>
        <taxon>Panagrolaimoidea</taxon>
        <taxon>Panagrolaimidae</taxon>
        <taxon>Panagrolaimus</taxon>
    </lineage>
</organism>
<dbReference type="PRINTS" id="PR00348">
    <property type="entry name" value="UBIQUITIN"/>
</dbReference>
<name>A0A914Y587_9BILA</name>
<dbReference type="Gene3D" id="1.20.120.330">
    <property type="entry name" value="Nucleotidyltransferases domain 2"/>
    <property type="match status" value="1"/>
</dbReference>
<evidence type="ECO:0000313" key="4">
    <source>
        <dbReference type="WBParaSite" id="PSU_v2.g14601.t1"/>
    </source>
</evidence>
<dbReference type="Pfam" id="PF00240">
    <property type="entry name" value="ubiquitin"/>
    <property type="match status" value="2"/>
</dbReference>
<dbReference type="WBParaSite" id="PSU_v2.g14601.t1">
    <property type="protein sequence ID" value="PSU_v2.g14601.t1"/>
    <property type="gene ID" value="PSU_v2.g14601"/>
</dbReference>
<dbReference type="CDD" id="cd17039">
    <property type="entry name" value="Ubl_ubiquitin_like"/>
    <property type="match status" value="1"/>
</dbReference>
<evidence type="ECO:0000313" key="3">
    <source>
        <dbReference type="Proteomes" id="UP000887577"/>
    </source>
</evidence>
<keyword evidence="1" id="KW-0812">Transmembrane</keyword>
<keyword evidence="1" id="KW-1133">Transmembrane helix</keyword>
<keyword evidence="1" id="KW-0472">Membrane</keyword>
<keyword evidence="3" id="KW-1185">Reference proteome</keyword>
<dbReference type="PANTHER" id="PTHR10666">
    <property type="entry name" value="UBIQUITIN"/>
    <property type="match status" value="1"/>
</dbReference>
<dbReference type="InterPro" id="IPR019956">
    <property type="entry name" value="Ubiquitin_dom"/>
</dbReference>
<dbReference type="InterPro" id="IPR000626">
    <property type="entry name" value="Ubiquitin-like_dom"/>
</dbReference>
<dbReference type="Proteomes" id="UP000887577">
    <property type="component" value="Unplaced"/>
</dbReference>
<protein>
    <submittedName>
        <fullName evidence="4">Ubiquitin-like domain-containing protein</fullName>
    </submittedName>
</protein>
<dbReference type="AlphaFoldDB" id="A0A914Y587"/>
<dbReference type="InterPro" id="IPR050158">
    <property type="entry name" value="Ubiquitin_ubiquitin-like"/>
</dbReference>
<feature type="domain" description="Ubiquitin-like" evidence="2">
    <location>
        <begin position="1"/>
        <end position="70"/>
    </location>
</feature>
<reference evidence="4" key="1">
    <citation type="submission" date="2022-11" db="UniProtKB">
        <authorList>
            <consortium name="WormBaseParasite"/>
        </authorList>
    </citation>
    <scope>IDENTIFICATION</scope>
</reference>
<evidence type="ECO:0000256" key="1">
    <source>
        <dbReference type="SAM" id="Phobius"/>
    </source>
</evidence>
<dbReference type="Gene3D" id="3.10.20.90">
    <property type="entry name" value="Phosphatidylinositol 3-kinase Catalytic Subunit, Chain A, domain 1"/>
    <property type="match status" value="3"/>
</dbReference>